<comment type="caution">
    <text evidence="3">The sequence shown here is derived from an EMBL/GenBank/DDBJ whole genome shotgun (WGS) entry which is preliminary data.</text>
</comment>
<evidence type="ECO:0000256" key="1">
    <source>
        <dbReference type="SAM" id="MobiDB-lite"/>
    </source>
</evidence>
<organism evidence="3 4">
    <name type="scientific">Phanerochaete sordida</name>
    <dbReference type="NCBI Taxonomy" id="48140"/>
    <lineage>
        <taxon>Eukaryota</taxon>
        <taxon>Fungi</taxon>
        <taxon>Dikarya</taxon>
        <taxon>Basidiomycota</taxon>
        <taxon>Agaricomycotina</taxon>
        <taxon>Agaricomycetes</taxon>
        <taxon>Polyporales</taxon>
        <taxon>Phanerochaetaceae</taxon>
        <taxon>Phanerochaete</taxon>
    </lineage>
</organism>
<evidence type="ECO:0000313" key="4">
    <source>
        <dbReference type="Proteomes" id="UP000703269"/>
    </source>
</evidence>
<evidence type="ECO:0000313" key="3">
    <source>
        <dbReference type="EMBL" id="GJE96458.1"/>
    </source>
</evidence>
<feature type="region of interest" description="Disordered" evidence="1">
    <location>
        <begin position="41"/>
        <end position="74"/>
    </location>
</feature>
<name>A0A9P3GK82_9APHY</name>
<dbReference type="Proteomes" id="UP000703269">
    <property type="component" value="Unassembled WGS sequence"/>
</dbReference>
<gene>
    <name evidence="3" type="ORF">PsYK624_126550</name>
</gene>
<keyword evidence="2" id="KW-0812">Transmembrane</keyword>
<feature type="transmembrane region" description="Helical" evidence="2">
    <location>
        <begin position="12"/>
        <end position="34"/>
    </location>
</feature>
<protein>
    <submittedName>
        <fullName evidence="3">Uncharacterized protein</fullName>
    </submittedName>
</protein>
<evidence type="ECO:0000256" key="2">
    <source>
        <dbReference type="SAM" id="Phobius"/>
    </source>
</evidence>
<keyword evidence="4" id="KW-1185">Reference proteome</keyword>
<keyword evidence="2" id="KW-0472">Membrane</keyword>
<dbReference type="EMBL" id="BPQB01000060">
    <property type="protein sequence ID" value="GJE96458.1"/>
    <property type="molecule type" value="Genomic_DNA"/>
</dbReference>
<reference evidence="3 4" key="1">
    <citation type="submission" date="2021-08" db="EMBL/GenBank/DDBJ databases">
        <title>Draft Genome Sequence of Phanerochaete sordida strain YK-624.</title>
        <authorList>
            <person name="Mori T."/>
            <person name="Dohra H."/>
            <person name="Suzuki T."/>
            <person name="Kawagishi H."/>
            <person name="Hirai H."/>
        </authorList>
    </citation>
    <scope>NUCLEOTIDE SEQUENCE [LARGE SCALE GENOMIC DNA]</scope>
    <source>
        <strain evidence="3 4">YK-624</strain>
    </source>
</reference>
<sequence>MPPGPDSTSLTAPLVSIAFVCILAFLIGLGAAAYRASLQRASPADLRRGGDGAPSSWDSTLHTPAPGSPEKDLQKGVEIVVEEVEMSADEIGGGLPLPTPASAEGRVSMAAGSDMWWLV</sequence>
<accession>A0A9P3GK82</accession>
<dbReference type="AlphaFoldDB" id="A0A9P3GK82"/>
<keyword evidence="2" id="KW-1133">Transmembrane helix</keyword>
<proteinExistence type="predicted"/>